<evidence type="ECO:0000313" key="2">
    <source>
        <dbReference type="EnsemblMetazoa" id="tetur08g07680.1"/>
    </source>
</evidence>
<dbReference type="EMBL" id="CAEY01001960">
    <property type="status" value="NOT_ANNOTATED_CDS"/>
    <property type="molecule type" value="Genomic_DNA"/>
</dbReference>
<keyword evidence="1" id="KW-0175">Coiled coil</keyword>
<name>T1KCH9_TETUR</name>
<reference evidence="2" key="2">
    <citation type="submission" date="2015-06" db="UniProtKB">
        <authorList>
            <consortium name="EnsemblMetazoa"/>
        </authorList>
    </citation>
    <scope>IDENTIFICATION</scope>
</reference>
<dbReference type="EnsemblMetazoa" id="tetur08g07680.1">
    <property type="protein sequence ID" value="tetur08g07680.1"/>
    <property type="gene ID" value="tetur08g07680"/>
</dbReference>
<feature type="coiled-coil region" evidence="1">
    <location>
        <begin position="624"/>
        <end position="658"/>
    </location>
</feature>
<evidence type="ECO:0000256" key="1">
    <source>
        <dbReference type="SAM" id="Coils"/>
    </source>
</evidence>
<dbReference type="HOGENOM" id="CLU_013094_0_0_1"/>
<proteinExistence type="predicted"/>
<keyword evidence="3" id="KW-1185">Reference proteome</keyword>
<organism evidence="2 3">
    <name type="scientific">Tetranychus urticae</name>
    <name type="common">Two-spotted spider mite</name>
    <dbReference type="NCBI Taxonomy" id="32264"/>
    <lineage>
        <taxon>Eukaryota</taxon>
        <taxon>Metazoa</taxon>
        <taxon>Ecdysozoa</taxon>
        <taxon>Arthropoda</taxon>
        <taxon>Chelicerata</taxon>
        <taxon>Arachnida</taxon>
        <taxon>Acari</taxon>
        <taxon>Acariformes</taxon>
        <taxon>Trombidiformes</taxon>
        <taxon>Prostigmata</taxon>
        <taxon>Eleutherengona</taxon>
        <taxon>Raphignathae</taxon>
        <taxon>Tetranychoidea</taxon>
        <taxon>Tetranychidae</taxon>
        <taxon>Tetranychus</taxon>
    </lineage>
</organism>
<protein>
    <submittedName>
        <fullName evidence="2">Uncharacterized protein</fullName>
    </submittedName>
</protein>
<sequence>MECPINITELLNPSEESACKWSDLSVLLSETINSLEQSLLSSNLKELSLDVKEDYPFSSDRDAVIEKTKLSVINATLDSLKLLYDNLERWNGVVIHSDYFYRGRNIDCKIRRKMEQLVNNLNDTFDSLNKNTKSPYDLVAILDPDYFKQSLKTHPNNDLHGRASMFIGLAQSELGIIKESSETNEMQKVILTSYLDKLKTLNDQINSSSLVTTTSSSKKKSKSSKSNEINKICEIMRKCQRLIKDAYGLMRILTFKDYFNESDEIFNVINEKGRDAISEVGEFIESIKADWIKSERENITQATCRSGTLQRLNTILKLFKKLNSFKDDLESSYVILGLKNIATDTLRINSAFQWVNCEAFYLTFRNLPKPRIDVPPNFTRADPVYEEIQKSPYNGLFIVYFHILNYYKYMESLDWNPFQRRKPWELNDYLYHLQLLIEAALNASLDQDESYKISLDLADRYLMTKQKIRYDRETLEYRFDHFKPLKPYKFQEIYKILHSQRPDYRRRWALRDQMTEKFDSLISELNRKVTNRGQLIVFERAMAMMKRSIYLFRIIRYAGHPCHEDKFNKLIEQAVNEYFYAAEIVVKLLDLLKSNRRITFSFSANGPFAKKIDSIGLKVKDEFLETVNSQMKTLKIQIRDKEADLESVKNEKTQLKYLQSILNRIKSIPIKELEMTDKDNIIILREIIEEYEFTIINYGPVEMS</sequence>
<accession>T1KCH9</accession>
<evidence type="ECO:0000313" key="3">
    <source>
        <dbReference type="Proteomes" id="UP000015104"/>
    </source>
</evidence>
<dbReference type="AlphaFoldDB" id="T1KCH9"/>
<dbReference type="Proteomes" id="UP000015104">
    <property type="component" value="Unassembled WGS sequence"/>
</dbReference>
<reference evidence="3" key="1">
    <citation type="submission" date="2011-08" db="EMBL/GenBank/DDBJ databases">
        <authorList>
            <person name="Rombauts S."/>
        </authorList>
    </citation>
    <scope>NUCLEOTIDE SEQUENCE</scope>
    <source>
        <strain evidence="3">London</strain>
    </source>
</reference>